<dbReference type="EMBL" id="FRBD01000010">
    <property type="protein sequence ID" value="SHK70660.1"/>
    <property type="molecule type" value="Genomic_DNA"/>
</dbReference>
<dbReference type="InterPro" id="IPR003421">
    <property type="entry name" value="Opine_DH"/>
</dbReference>
<dbReference type="GO" id="GO:0016491">
    <property type="term" value="F:oxidoreductase activity"/>
    <property type="evidence" value="ECO:0007669"/>
    <property type="project" value="InterPro"/>
</dbReference>
<dbReference type="PANTHER" id="PTHR38015">
    <property type="entry name" value="BLR6086 PROTEIN"/>
    <property type="match status" value="1"/>
</dbReference>
<dbReference type="OrthoDB" id="1073746at2"/>
<dbReference type="RefSeq" id="WP_073207780.1">
    <property type="nucleotide sequence ID" value="NZ_FRBD01000010.1"/>
</dbReference>
<dbReference type="Proteomes" id="UP000184130">
    <property type="component" value="Unassembled WGS sequence"/>
</dbReference>
<dbReference type="Pfam" id="PF02317">
    <property type="entry name" value="Octopine_DH"/>
    <property type="match status" value="1"/>
</dbReference>
<evidence type="ECO:0000313" key="4">
    <source>
        <dbReference type="Proteomes" id="UP000184130"/>
    </source>
</evidence>
<evidence type="ECO:0000259" key="2">
    <source>
        <dbReference type="Pfam" id="PF03807"/>
    </source>
</evidence>
<dbReference type="Gene3D" id="3.40.50.720">
    <property type="entry name" value="NAD(P)-binding Rossmann-like Domain"/>
    <property type="match status" value="1"/>
</dbReference>
<dbReference type="SUPFAM" id="SSF51735">
    <property type="entry name" value="NAD(P)-binding Rossmann-fold domains"/>
    <property type="match status" value="1"/>
</dbReference>
<accession>A0A1M6UNC9</accession>
<protein>
    <submittedName>
        <fullName evidence="3">NADP oxidoreductase coenzyme F420-dependent</fullName>
    </submittedName>
</protein>
<gene>
    <name evidence="3" type="ORF">SAMN05216463_11017</name>
</gene>
<dbReference type="AlphaFoldDB" id="A0A1M6UNC9"/>
<dbReference type="InterPro" id="IPR051729">
    <property type="entry name" value="Opine/Lysopine_DH"/>
</dbReference>
<dbReference type="InterPro" id="IPR028939">
    <property type="entry name" value="P5C_Rdtase_cat_N"/>
</dbReference>
<name>A0A1M6UNC9_XYLRU</name>
<evidence type="ECO:0000313" key="3">
    <source>
        <dbReference type="EMBL" id="SHK70660.1"/>
    </source>
</evidence>
<sequence>MKICICGGGNLGHVVAGFVAAQGKHDVRILTQRPERWSEDLVIEAPNQTTYSGHLSGIFSDAKQAISDAEIVLLCLPGFAIRNTLLQIKDFLKPDAAVGTVVSSTGFFFQAIELLPKEQTLFGFQRVPFISRVIEYGHRASLLGFKDSLNLAIEHSDNPEQLRDVLADMLQTPIQLLANHYEASLSNSNPLLHPSRLYSLWKDWEEGIVYSRIPLFYEEWTDEAAQLYIDMDQELQTLLEHLPVRKGSIPTVLDYYESTDATSLSNKLRSIEAFKGIKSPMQEVEGGYIPDFKSRYFTEDFPYGLAVVHKLAQEKNIDTPTIEKVLNWGMKMLK</sequence>
<feature type="domain" description="Opine dehydrogenase" evidence="1">
    <location>
        <begin position="179"/>
        <end position="332"/>
    </location>
</feature>
<dbReference type="SUPFAM" id="SSF48179">
    <property type="entry name" value="6-phosphogluconate dehydrogenase C-terminal domain-like"/>
    <property type="match status" value="1"/>
</dbReference>
<dbReference type="Pfam" id="PF03807">
    <property type="entry name" value="F420_oxidored"/>
    <property type="match status" value="1"/>
</dbReference>
<dbReference type="InterPro" id="IPR036291">
    <property type="entry name" value="NAD(P)-bd_dom_sf"/>
</dbReference>
<dbReference type="InterPro" id="IPR013328">
    <property type="entry name" value="6PGD_dom2"/>
</dbReference>
<dbReference type="PANTHER" id="PTHR38015:SF1">
    <property type="entry name" value="OPINE DEHYDROGENASE DOMAIN-CONTAINING PROTEIN"/>
    <property type="match status" value="1"/>
</dbReference>
<dbReference type="Gene3D" id="1.10.1040.10">
    <property type="entry name" value="N-(1-d-carboxylethyl)-l-norvaline Dehydrogenase, domain 2"/>
    <property type="match status" value="1"/>
</dbReference>
<dbReference type="InterPro" id="IPR008927">
    <property type="entry name" value="6-PGluconate_DH-like_C_sf"/>
</dbReference>
<proteinExistence type="predicted"/>
<feature type="domain" description="Pyrroline-5-carboxylate reductase catalytic N-terminal" evidence="2">
    <location>
        <begin position="2"/>
        <end position="92"/>
    </location>
</feature>
<evidence type="ECO:0000259" key="1">
    <source>
        <dbReference type="Pfam" id="PF02317"/>
    </source>
</evidence>
<organism evidence="3 4">
    <name type="scientific">Xylanibacter ruminicola</name>
    <name type="common">Prevotella ruminicola</name>
    <dbReference type="NCBI Taxonomy" id="839"/>
    <lineage>
        <taxon>Bacteria</taxon>
        <taxon>Pseudomonadati</taxon>
        <taxon>Bacteroidota</taxon>
        <taxon>Bacteroidia</taxon>
        <taxon>Bacteroidales</taxon>
        <taxon>Prevotellaceae</taxon>
        <taxon>Xylanibacter</taxon>
    </lineage>
</organism>
<reference evidence="3 4" key="1">
    <citation type="submission" date="2016-11" db="EMBL/GenBank/DDBJ databases">
        <authorList>
            <person name="Jaros S."/>
            <person name="Januszkiewicz K."/>
            <person name="Wedrychowicz H."/>
        </authorList>
    </citation>
    <scope>NUCLEOTIDE SEQUENCE [LARGE SCALE GENOMIC DNA]</scope>
    <source>
        <strain evidence="3 4">KHT3</strain>
    </source>
</reference>